<reference evidence="2 3" key="1">
    <citation type="submission" date="2016-10" db="EMBL/GenBank/DDBJ databases">
        <authorList>
            <person name="de Groot N.N."/>
        </authorList>
    </citation>
    <scope>NUCLEOTIDE SEQUENCE [LARGE SCALE GENOMIC DNA]</scope>
    <source>
        <strain evidence="2 3">DSM 21019</strain>
    </source>
</reference>
<evidence type="ECO:0000259" key="1">
    <source>
        <dbReference type="Pfam" id="PF18990"/>
    </source>
</evidence>
<feature type="domain" description="DUF5723" evidence="1">
    <location>
        <begin position="39"/>
        <end position="452"/>
    </location>
</feature>
<dbReference type="Pfam" id="PF18990">
    <property type="entry name" value="DUF5723"/>
    <property type="match status" value="1"/>
</dbReference>
<dbReference type="EMBL" id="FOYQ01000002">
    <property type="protein sequence ID" value="SFR54179.1"/>
    <property type="molecule type" value="Genomic_DNA"/>
</dbReference>
<dbReference type="OrthoDB" id="975426at2"/>
<dbReference type="STRING" id="400055.SAMN04490243_2781"/>
<accession>A0A1I6HI93</accession>
<sequence length="480" mass="52858">MRKYLIAFSIFLLHAVVFSQHKSLLYDFYEIPQSLLLNPGVRASYQWYAGVPLASGISVQAGTSGIAVNDIFAQDGLDINDKIRDRAVYGLTSRDDVSSTIQLELLSGGFRDPNRDDTFYSFGWYIEQDVINYWPRDLAVLAWEGNAGRYGERFRLSHLKTRGEANSVFHFGINRQMNRQLTLGARAKIYSGIYHFSSTRNRGYLLTQEGINNLVSNTLVADMRLQTSGIAALEDGADSDAGLSSTLMKRALLGGDLGLGVDLGFTWAVNQQLLITGSLLDVGFMLHSGDVRTFTLKGRATVEGVEVILPQALADPNADFWEDLVDEIEELIPFEEENSSYVSFRPTKLYGSVRYDFGEPSAGGGQQSCDCDVGTTGGAELNNTYRNAVGGQLFLINRPRGPQAAITGFYLRRIGNFLALKGTYTADKYNLANLGLGLNVQAGPIQFYVLADNLLGYRNIANSHYASVQFGLNILSWGSK</sequence>
<dbReference type="RefSeq" id="WP_092983232.1">
    <property type="nucleotide sequence ID" value="NZ_FOYQ01000002.1"/>
</dbReference>
<organism evidence="2 3">
    <name type="scientific">Robiginitalea myxolifaciens</name>
    <dbReference type="NCBI Taxonomy" id="400055"/>
    <lineage>
        <taxon>Bacteria</taxon>
        <taxon>Pseudomonadati</taxon>
        <taxon>Bacteroidota</taxon>
        <taxon>Flavobacteriia</taxon>
        <taxon>Flavobacteriales</taxon>
        <taxon>Flavobacteriaceae</taxon>
        <taxon>Robiginitalea</taxon>
    </lineage>
</organism>
<evidence type="ECO:0000313" key="3">
    <source>
        <dbReference type="Proteomes" id="UP000199534"/>
    </source>
</evidence>
<dbReference type="Proteomes" id="UP000199534">
    <property type="component" value="Unassembled WGS sequence"/>
</dbReference>
<keyword evidence="3" id="KW-1185">Reference proteome</keyword>
<dbReference type="AlphaFoldDB" id="A0A1I6HI93"/>
<dbReference type="InterPro" id="IPR043781">
    <property type="entry name" value="DUF5723"/>
</dbReference>
<protein>
    <recommendedName>
        <fullName evidence="1">DUF5723 domain-containing protein</fullName>
    </recommendedName>
</protein>
<proteinExistence type="predicted"/>
<name>A0A1I6HI93_9FLAO</name>
<evidence type="ECO:0000313" key="2">
    <source>
        <dbReference type="EMBL" id="SFR54179.1"/>
    </source>
</evidence>
<gene>
    <name evidence="2" type="ORF">SAMN04490243_2781</name>
</gene>